<evidence type="ECO:0000256" key="1">
    <source>
        <dbReference type="SAM" id="MobiDB-lite"/>
    </source>
</evidence>
<feature type="region of interest" description="Disordered" evidence="1">
    <location>
        <begin position="126"/>
        <end position="184"/>
    </location>
</feature>
<feature type="region of interest" description="Disordered" evidence="1">
    <location>
        <begin position="1"/>
        <end position="42"/>
    </location>
</feature>
<name>A0A1I8I4W9_9PLAT</name>
<dbReference type="WBParaSite" id="maker-uti_cns_0009907-snap-gene-0.2-mRNA-1">
    <property type="protein sequence ID" value="maker-uti_cns_0009907-snap-gene-0.2-mRNA-1"/>
    <property type="gene ID" value="maker-uti_cns_0009907-snap-gene-0.2"/>
</dbReference>
<evidence type="ECO:0000259" key="2">
    <source>
        <dbReference type="Pfam" id="PF23081"/>
    </source>
</evidence>
<feature type="domain" description="Kinesin-like protein KIF26A/B helical" evidence="2">
    <location>
        <begin position="43"/>
        <end position="126"/>
    </location>
</feature>
<reference evidence="4" key="1">
    <citation type="submission" date="2016-11" db="UniProtKB">
        <authorList>
            <consortium name="WormBaseParasite"/>
        </authorList>
    </citation>
    <scope>IDENTIFICATION</scope>
</reference>
<proteinExistence type="predicted"/>
<protein>
    <recommendedName>
        <fullName evidence="2">Kinesin-like protein KIF26A/B helical domain-containing protein</fullName>
    </recommendedName>
</protein>
<evidence type="ECO:0000313" key="3">
    <source>
        <dbReference type="Proteomes" id="UP000095280"/>
    </source>
</evidence>
<dbReference type="InterPro" id="IPR057090">
    <property type="entry name" value="HTH_KIF26A_B_1st"/>
</dbReference>
<evidence type="ECO:0000313" key="4">
    <source>
        <dbReference type="WBParaSite" id="maker-uti_cns_0009907-snap-gene-0.2-mRNA-1"/>
    </source>
</evidence>
<keyword evidence="3" id="KW-1185">Reference proteome</keyword>
<feature type="compositionally biased region" description="Pro residues" evidence="1">
    <location>
        <begin position="16"/>
        <end position="36"/>
    </location>
</feature>
<dbReference type="Proteomes" id="UP000095280">
    <property type="component" value="Unplaced"/>
</dbReference>
<dbReference type="AlphaFoldDB" id="A0A1I8I4W9"/>
<organism evidence="3 4">
    <name type="scientific">Macrostomum lignano</name>
    <dbReference type="NCBI Taxonomy" id="282301"/>
    <lineage>
        <taxon>Eukaryota</taxon>
        <taxon>Metazoa</taxon>
        <taxon>Spiralia</taxon>
        <taxon>Lophotrochozoa</taxon>
        <taxon>Platyhelminthes</taxon>
        <taxon>Rhabditophora</taxon>
        <taxon>Macrostomorpha</taxon>
        <taxon>Macrostomida</taxon>
        <taxon>Macrostomidae</taxon>
        <taxon>Macrostomum</taxon>
    </lineage>
</organism>
<sequence>MKRSRVPVAADRSKIPLPPTPLQQQQPPPPQAPRQPPQQQQQRCESCRLSLLELHRQALQLSLSASNKRDLLLEDQQQRSTTRLVNQLRVDPAQHRHLDRQGQKCQKCGTNCHQLKLEAVSELSSTSISNGSSSSSSGSSNRGHGSYRSDSSSVSSHSSCISSPLSPLSRGSSKHVTFAGCHGN</sequence>
<feature type="compositionally biased region" description="Low complexity" evidence="1">
    <location>
        <begin position="126"/>
        <end position="171"/>
    </location>
</feature>
<accession>A0A1I8I4W9</accession>
<dbReference type="Pfam" id="PF23081">
    <property type="entry name" value="HTH_KIF26A_B_1st"/>
    <property type="match status" value="1"/>
</dbReference>